<evidence type="ECO:0000256" key="1">
    <source>
        <dbReference type="SAM" id="Coils"/>
    </source>
</evidence>
<protein>
    <submittedName>
        <fullName evidence="2">YKR015C</fullName>
    </submittedName>
</protein>
<evidence type="ECO:0000313" key="3">
    <source>
        <dbReference type="Proteomes" id="UP000006968"/>
    </source>
</evidence>
<proteinExistence type="predicted"/>
<dbReference type="Proteomes" id="UP000006968">
    <property type="component" value="Chromosome XI"/>
</dbReference>
<feature type="coiled-coil region" evidence="1">
    <location>
        <begin position="256"/>
        <end position="295"/>
    </location>
</feature>
<dbReference type="HOGENOM" id="CLU_484099_0_0_1"/>
<sequence length="563" mass="65868">MFLDYSGYEALTEINSSFGKYVLLLQQFESCRELKARLQLLQYLGKEFKIFEKLNVKDFKKSEGMVHRFYTMVISLKQIMEIGPLIRRSPAVLIVEFECPVKDCLDDLDPLHPLNKAYIFIHKQWTYYHRYYIVEKIKKVIINMAPTKEEDWSILHRIVYCDGFTERRYKKKKYLADIYIPQPLLKSNKITTISKFSQLSKFSNVRVYRFNTTAVGNPANLNKTNLKVQELNCKDFPNLVWTLEPEKFYVDMKPYKEHQRRKRQREEAAKIQLQLETQEKERKLLEETNEENCNELKGPSGLKNIMKTPLANKVANIFNSYTAVVTGNIQGITTEVNKENGNPSEMENGKLAEESRNQIQVSSETQIYNVCLQQEFPNNDGSNTSWNTTMRDIDPVHMNESCIRVWRKEQQMLGLEQAKTFERKLQRVGTLVDKRQFGGAVDNEGRIEFQRVTVGEKTASSASDYNKLSKNSHKEKTHGLMRKYLRVKFSISVKGRSNQSKKDDRKYSHKTKYEMSSLKNISNISQDTQISTSINLTDIRFKDMMAVKFRGFRARFAKFKINT</sequence>
<evidence type="ECO:0000313" key="2">
    <source>
        <dbReference type="EMBL" id="EJS42927.1"/>
    </source>
</evidence>
<name>J8LLH6_SACAR</name>
<comment type="caution">
    <text evidence="2">The sequence shown here is derived from an EMBL/GenBank/DDBJ whole genome shotgun (WGS) entry which is preliminary data.</text>
</comment>
<dbReference type="OrthoDB" id="4046384at2759"/>
<reference evidence="2 3" key="1">
    <citation type="journal article" date="2013" name="BMC Genomics">
        <title>High quality de novo sequencing and assembly of the Saccharomyces arboricolus genome.</title>
        <authorList>
            <person name="Liti G."/>
            <person name="Nguyen Ba A.N."/>
            <person name="Blythe M."/>
            <person name="Mueller C.A."/>
            <person name="Bergstroem A."/>
            <person name="Cubillos F.A."/>
            <person name="Dafhnis-Calas F."/>
            <person name="Khoshraftar S."/>
            <person name="Malla S."/>
            <person name="Mehta N."/>
            <person name="Siow C.C."/>
            <person name="Warringer J."/>
            <person name="Moses A.M."/>
            <person name="Louis E.J."/>
            <person name="Nieduszynski C.A."/>
        </authorList>
    </citation>
    <scope>NUCLEOTIDE SEQUENCE [LARGE SCALE GENOMIC DNA]</scope>
    <source>
        <strain evidence="3">H-6 / AS 2.3317 / CBS 10644</strain>
    </source>
</reference>
<keyword evidence="3" id="KW-1185">Reference proteome</keyword>
<dbReference type="EMBL" id="ALIE01000128">
    <property type="protein sequence ID" value="EJS42927.1"/>
    <property type="molecule type" value="Genomic_DNA"/>
</dbReference>
<organism evidence="2 3">
    <name type="scientific">Saccharomyces arboricola (strain H-6 / AS 2.3317 / CBS 10644)</name>
    <name type="common">Yeast</name>
    <dbReference type="NCBI Taxonomy" id="1160507"/>
    <lineage>
        <taxon>Eukaryota</taxon>
        <taxon>Fungi</taxon>
        <taxon>Dikarya</taxon>
        <taxon>Ascomycota</taxon>
        <taxon>Saccharomycotina</taxon>
        <taxon>Saccharomycetes</taxon>
        <taxon>Saccharomycetales</taxon>
        <taxon>Saccharomycetaceae</taxon>
        <taxon>Saccharomyces</taxon>
    </lineage>
</organism>
<dbReference type="AlphaFoldDB" id="J8LLH6"/>
<accession>J8LLH6</accession>
<keyword evidence="1" id="KW-0175">Coiled coil</keyword>
<gene>
    <name evidence="2" type="ORF">SU7_2050</name>
</gene>